<gene>
    <name evidence="2" type="ORF">AVDCRST_MAG07-2797</name>
</gene>
<feature type="non-terminal residue" evidence="2">
    <location>
        <position position="108"/>
    </location>
</feature>
<name>A0A6J4M4C5_9ACTN</name>
<evidence type="ECO:0000313" key="2">
    <source>
        <dbReference type="EMBL" id="CAA9348314.1"/>
    </source>
</evidence>
<feature type="non-terminal residue" evidence="2">
    <location>
        <position position="1"/>
    </location>
</feature>
<organism evidence="2">
    <name type="scientific">uncultured Frankineae bacterium</name>
    <dbReference type="NCBI Taxonomy" id="437475"/>
    <lineage>
        <taxon>Bacteria</taxon>
        <taxon>Bacillati</taxon>
        <taxon>Actinomycetota</taxon>
        <taxon>Actinomycetes</taxon>
        <taxon>Frankiales</taxon>
        <taxon>environmental samples</taxon>
    </lineage>
</organism>
<feature type="compositionally biased region" description="Basic residues" evidence="1">
    <location>
        <begin position="85"/>
        <end position="101"/>
    </location>
</feature>
<accession>A0A6J4M4C5</accession>
<dbReference type="AlphaFoldDB" id="A0A6J4M4C5"/>
<feature type="region of interest" description="Disordered" evidence="1">
    <location>
        <begin position="16"/>
        <end position="108"/>
    </location>
</feature>
<protein>
    <submittedName>
        <fullName evidence="2">Uncharacterized protein</fullName>
    </submittedName>
</protein>
<proteinExistence type="predicted"/>
<evidence type="ECO:0000256" key="1">
    <source>
        <dbReference type="SAM" id="MobiDB-lite"/>
    </source>
</evidence>
<reference evidence="2" key="1">
    <citation type="submission" date="2020-02" db="EMBL/GenBank/DDBJ databases">
        <authorList>
            <person name="Meier V. D."/>
        </authorList>
    </citation>
    <scope>NUCLEOTIDE SEQUENCE</scope>
    <source>
        <strain evidence="2">AVDCRST_MAG07</strain>
    </source>
</reference>
<dbReference type="EMBL" id="CADCUB010000133">
    <property type="protein sequence ID" value="CAA9348314.1"/>
    <property type="molecule type" value="Genomic_DNA"/>
</dbReference>
<sequence>VARDLLDERRRLSGVRRGGARLRPAAGQLRRGLGGGRRPQQGSGPAGGDGPRARRTCLGAPAGGRGAGCPRGRPAADGRGGCQRRLARGRGRSRRRGVLRRVRGDPVL</sequence>
<feature type="compositionally biased region" description="Low complexity" evidence="1">
    <location>
        <begin position="21"/>
        <end position="31"/>
    </location>
</feature>